<dbReference type="Pfam" id="PF24871">
    <property type="entry name" value="Piezo_TM1-24"/>
    <property type="match status" value="2"/>
</dbReference>
<dbReference type="GO" id="GO:0016020">
    <property type="term" value="C:membrane"/>
    <property type="evidence" value="ECO:0007669"/>
    <property type="project" value="InterPro"/>
</dbReference>
<organism evidence="5 6">
    <name type="scientific">Danionella cerebrum</name>
    <dbReference type="NCBI Taxonomy" id="2873325"/>
    <lineage>
        <taxon>Eukaryota</taxon>
        <taxon>Metazoa</taxon>
        <taxon>Chordata</taxon>
        <taxon>Craniata</taxon>
        <taxon>Vertebrata</taxon>
        <taxon>Euteleostomi</taxon>
        <taxon>Actinopterygii</taxon>
        <taxon>Neopterygii</taxon>
        <taxon>Teleostei</taxon>
        <taxon>Ostariophysi</taxon>
        <taxon>Cypriniformes</taxon>
        <taxon>Danionidae</taxon>
        <taxon>Danioninae</taxon>
        <taxon>Danionella</taxon>
    </lineage>
</organism>
<feature type="transmembrane region" description="Helical" evidence="2">
    <location>
        <begin position="621"/>
        <end position="643"/>
    </location>
</feature>
<dbReference type="Pfam" id="PF15917">
    <property type="entry name" value="Piezo_TM25-28"/>
    <property type="match status" value="1"/>
</dbReference>
<keyword evidence="2" id="KW-1133">Transmembrane helix</keyword>
<evidence type="ECO:0000313" key="5">
    <source>
        <dbReference type="EMBL" id="TRY98062.1"/>
    </source>
</evidence>
<feature type="transmembrane region" description="Helical" evidence="2">
    <location>
        <begin position="1226"/>
        <end position="1246"/>
    </location>
</feature>
<feature type="domain" description="Piezo TM25-28" evidence="3">
    <location>
        <begin position="1601"/>
        <end position="1773"/>
    </location>
</feature>
<feature type="region of interest" description="Disordered" evidence="1">
    <location>
        <begin position="1787"/>
        <end position="1904"/>
    </location>
</feature>
<keyword evidence="2" id="KW-0812">Transmembrane</keyword>
<feature type="transmembrane region" description="Helical" evidence="2">
    <location>
        <begin position="1434"/>
        <end position="1450"/>
    </location>
</feature>
<evidence type="ECO:0000256" key="2">
    <source>
        <dbReference type="SAM" id="Phobius"/>
    </source>
</evidence>
<dbReference type="GO" id="GO:0008381">
    <property type="term" value="F:mechanosensitive monoatomic ion channel activity"/>
    <property type="evidence" value="ECO:0007669"/>
    <property type="project" value="InterPro"/>
</dbReference>
<feature type="transmembrane region" description="Helical" evidence="2">
    <location>
        <begin position="1633"/>
        <end position="1656"/>
    </location>
</feature>
<feature type="transmembrane region" description="Helical" evidence="2">
    <location>
        <begin position="1462"/>
        <end position="1484"/>
    </location>
</feature>
<feature type="compositionally biased region" description="Acidic residues" evidence="1">
    <location>
        <begin position="1874"/>
        <end position="1904"/>
    </location>
</feature>
<dbReference type="OrthoDB" id="303066at2759"/>
<gene>
    <name evidence="5" type="ORF">DNTS_004436</name>
</gene>
<evidence type="ECO:0000313" key="6">
    <source>
        <dbReference type="Proteomes" id="UP000316079"/>
    </source>
</evidence>
<reference evidence="5 6" key="1">
    <citation type="journal article" date="2019" name="Sci. Data">
        <title>Hybrid genome assembly and annotation of Danionella translucida.</title>
        <authorList>
            <person name="Kadobianskyi M."/>
            <person name="Schulze L."/>
            <person name="Schuelke M."/>
            <person name="Judkewitz B."/>
        </authorList>
    </citation>
    <scope>NUCLEOTIDE SEQUENCE [LARGE SCALE GENOMIC DNA]</scope>
    <source>
        <strain evidence="5 6">Bolton</strain>
    </source>
</reference>
<feature type="transmembrane region" description="Helical" evidence="2">
    <location>
        <begin position="930"/>
        <end position="948"/>
    </location>
</feature>
<dbReference type="InterPro" id="IPR056769">
    <property type="entry name" value="Piezo_TM1-24"/>
</dbReference>
<feature type="transmembrane region" description="Helical" evidence="2">
    <location>
        <begin position="862"/>
        <end position="880"/>
    </location>
</feature>
<sequence length="1904" mass="218676">YFTLNSFYPPRSLPRLSRLVSGAAPRHSSFWVVLWAGNFGSEKLLPDTREVQRRPIAPPGKHTTGAPDAQPDASKSVAGEDAAIPVKRDALGRYRSRAAGAPRSSGEDQLEHSTRRAGEELSALSEPAGDHETMASELVCGLLFRLLLPVCLAAACLFRYNLLSFIYLIFLLLIPLLSEPTASSIHGHTGLLLRALCLSSLIFLVLQIIYQISISSLLATESIHTLFNCSSWEKAFRQLGFQRSGVMLFHCHAYEDLLLSAPLFLQQWALNKELLSTRSESRISPEQEEECTPQQEQRADEGITQIFVHVTFPDKLYLTTLPQSFLCDSSPVRCETREQAPDKLRVFKDSPEFQEHDEPFEELLGRLLVCCACLFCTSLRHKLVEYWESLQLIFFSEISRKESLRCVSSSQLCSASDVRGADAGNGIRVFIPDIGMLVVGLITWFLCRSLKEPPLTDGLQQNNDQKPLSQASPCLKTLPGRAGMEVLMKFASLQICVTRGQQMEEEEKRGANPEEELVFESFELGGDSELLAEQEEDDGELEEVDAEESNSKRILHQVTDVACRLKDSVGDLITSAGRGVITILLGITGMMLPSLSSLLYFLCFLGLCSLWSLCRGCDRLIFSSLCVLMAIFSAGHLLLLFLYQLQIFQEAVPPPNTYASLFGISAVIQTDCAQPWMLRVNPDLQWHHFLNPIMLLVLYYTLATLIRLWKQESRHTDKEAKVEAMAAERLEADAPGRSSVLYTAETRRELWRMAHYHSHRRNVLLVTASGAALDFSSVPQENSSRSVELYSRPHYGAAEQQTDPRLLEAGMFQMDPGLMGLSEFPGSVSVVPVSSLMKIFRFIMKQSYICALIAMMAWSITYVSWLTFVFLIWSCALWMVRDRRRYSMLSSPFMVLYGNFLILLQYVWSFESLQPVPGLFLKRDVPFRELASKAVCLLSFWLLLRQFLTERRAARSDEETQQHCDLALETHDGHQELMEVLGASLMALLNKYWIYICGGMFFFVSFEGKIVIYKIIYMMMFLFCVALYQLHYERWRAMLKFFWMAVVVYTMLVLILVYTFQFDSSVHLWSNMTGFSREKLEDLGLEKFSVAALFWRIFIPSSFLLVCILHLHYFHQSFLELTDIKTEADRRKSMITRLVHLDGSLVDLSMVKPSFSSINEEEEEEKEDLDEEEEEFEEQKLPDSIFSRSFSADPVSSELKSKWHLVLERLSVLFLQFLDRIQRFQVLLWWLLELHIIKIVSAYIIWVSVKEVSLLNSVFVVSWAFALPFAQFRSLASSVCCVWSCIIIVCKMLYQLNSINPETHSRTCNMPESYTEAQRLEMTRSLLYSGPVDPANWIGLRKFSPLLENLRNNLLMLALLAFEVTVYRHQEFFRMKNNLPPPVTRTVFHDITRQHLDDGIVSCAKYFINYFFYKFGLETCFLLAVNVIGQRMDFYAALHAFGLIAVMFQRRRRAIAGVWSRYCCFLSCLLSLQYLMCIGIPPAACSDYPWRSPASSMDSNVIKWLYLPDFHTRPNPLFLLYDFLLLLCASLQARVFEEENLEPVKLLAGDNEEMYEHPDEEALSRHIPVPDFLHCRSGLNLRSSHPSILSSSAMTRPLSLCGRSYLDMLKVCVFSFLFWLVLTVLFITGTTRISIFCMGYLLFCFFFLIFGGELLMKPVRSILRYWDCLIAYNIFVITMKNILSIAACGYIKALVLNHCWLIQLFSLACTIKGYSKPEQPAHQKQCELPNDEAGIIWDSVCFAFLLLQRRAFNSCYHKHTVQHIRSSLLLASRQQKFRRGKEQMLSLVQDQDHHNHHHRSRSREREQEQEQEEVVRSGHYYLFESDSEEEEEEEDRKEEEPQKRSAFQFVYHAWITDSKTALREQRNEQRRDAEEDTPEVQESLEEEDEDEDVGEEEAEDSNGS</sequence>
<evidence type="ECO:0008006" key="7">
    <source>
        <dbReference type="Google" id="ProtNLM"/>
    </source>
</evidence>
<feature type="transmembrane region" description="Helical" evidence="2">
    <location>
        <begin position="1093"/>
        <end position="1114"/>
    </location>
</feature>
<dbReference type="PANTHER" id="PTHR47049">
    <property type="entry name" value="PIEZO-TYPE MECHANOSENSITIVE ION CHANNEL HOMOLOG"/>
    <property type="match status" value="1"/>
</dbReference>
<dbReference type="Proteomes" id="UP000316079">
    <property type="component" value="Unassembled WGS sequence"/>
</dbReference>
<feature type="transmembrane region" description="Helical" evidence="2">
    <location>
        <begin position="689"/>
        <end position="709"/>
    </location>
</feature>
<dbReference type="STRING" id="623744.A0A553R794"/>
<feature type="domain" description="Piezo TM1-24" evidence="4">
    <location>
        <begin position="159"/>
        <end position="244"/>
    </location>
</feature>
<feature type="compositionally biased region" description="Basic and acidic residues" evidence="1">
    <location>
        <begin position="105"/>
        <end position="119"/>
    </location>
</feature>
<feature type="transmembrane region" description="Helical" evidence="2">
    <location>
        <begin position="1410"/>
        <end position="1428"/>
    </location>
</feature>
<feature type="region of interest" description="Disordered" evidence="1">
    <location>
        <begin position="97"/>
        <end position="128"/>
    </location>
</feature>
<dbReference type="InterPro" id="IPR027272">
    <property type="entry name" value="Piezo"/>
</dbReference>
<feature type="transmembrane region" description="Helical" evidence="2">
    <location>
        <begin position="1518"/>
        <end position="1536"/>
    </location>
</feature>
<evidence type="ECO:0000259" key="4">
    <source>
        <dbReference type="Pfam" id="PF24871"/>
    </source>
</evidence>
<feature type="transmembrane region" description="Helical" evidence="2">
    <location>
        <begin position="892"/>
        <end position="910"/>
    </location>
</feature>
<feature type="non-terminal residue" evidence="5">
    <location>
        <position position="1"/>
    </location>
</feature>
<feature type="region of interest" description="Disordered" evidence="1">
    <location>
        <begin position="54"/>
        <end position="79"/>
    </location>
</feature>
<feature type="compositionally biased region" description="Acidic residues" evidence="1">
    <location>
        <begin position="1825"/>
        <end position="1837"/>
    </location>
</feature>
<dbReference type="InterPro" id="IPR031805">
    <property type="entry name" value="Piezo_TM25-28"/>
</dbReference>
<feature type="transmembrane region" description="Helical" evidence="2">
    <location>
        <begin position="1668"/>
        <end position="1687"/>
    </location>
</feature>
<name>A0A553R794_9TELE</name>
<keyword evidence="2" id="KW-0472">Membrane</keyword>
<comment type="caution">
    <text evidence="5">The sequence shown here is derived from an EMBL/GenBank/DDBJ whole genome shotgun (WGS) entry which is preliminary data.</text>
</comment>
<dbReference type="PANTHER" id="PTHR47049:SF6">
    <property type="entry name" value="PIEZO-TYPE MECHANOSENSITIVE ION CHANNEL COMPONENT"/>
    <property type="match status" value="1"/>
</dbReference>
<accession>A0A553R794</accession>
<dbReference type="EMBL" id="SRMA01025192">
    <property type="protein sequence ID" value="TRY98062.1"/>
    <property type="molecule type" value="Genomic_DNA"/>
</dbReference>
<feature type="compositionally biased region" description="Basic and acidic residues" evidence="1">
    <location>
        <begin position="1803"/>
        <end position="1816"/>
    </location>
</feature>
<feature type="compositionally biased region" description="Basic and acidic residues" evidence="1">
    <location>
        <begin position="1860"/>
        <end position="1873"/>
    </location>
</feature>
<evidence type="ECO:0000259" key="3">
    <source>
        <dbReference type="Pfam" id="PF15917"/>
    </source>
</evidence>
<feature type="transmembrane region" description="Helical" evidence="2">
    <location>
        <begin position="1010"/>
        <end position="1029"/>
    </location>
</feature>
<feature type="transmembrane region" description="Helical" evidence="2">
    <location>
        <begin position="190"/>
        <end position="210"/>
    </location>
</feature>
<feature type="transmembrane region" description="Helical" evidence="2">
    <location>
        <begin position="1275"/>
        <end position="1294"/>
    </location>
</feature>
<feature type="domain" description="Piezo TM1-24" evidence="4">
    <location>
        <begin position="533"/>
        <end position="1120"/>
    </location>
</feature>
<protein>
    <recommendedName>
        <fullName evidence="7">Piezo-type mechanosensitive ion channel component</fullName>
    </recommendedName>
</protein>
<keyword evidence="6" id="KW-1185">Reference proteome</keyword>
<feature type="transmembrane region" description="Helical" evidence="2">
    <location>
        <begin position="980"/>
        <end position="1004"/>
    </location>
</feature>
<evidence type="ECO:0000256" key="1">
    <source>
        <dbReference type="SAM" id="MobiDB-lite"/>
    </source>
</evidence>
<feature type="transmembrane region" description="Helical" evidence="2">
    <location>
        <begin position="1608"/>
        <end position="1627"/>
    </location>
</feature>
<proteinExistence type="predicted"/>
<feature type="transmembrane region" description="Helical" evidence="2">
    <location>
        <begin position="1041"/>
        <end position="1060"/>
    </location>
</feature>
<feature type="transmembrane region" description="Helical" evidence="2">
    <location>
        <begin position="598"/>
        <end position="614"/>
    </location>
</feature>
<feature type="transmembrane region" description="Helical" evidence="2">
    <location>
        <begin position="157"/>
        <end position="178"/>
    </location>
</feature>
<feature type="non-terminal residue" evidence="5">
    <location>
        <position position="1904"/>
    </location>
</feature>